<feature type="chain" id="PRO_5034394233" evidence="1">
    <location>
        <begin position="24"/>
        <end position="175"/>
    </location>
</feature>
<name>A0A8H7P1B1_9APHY</name>
<feature type="signal peptide" evidence="1">
    <location>
        <begin position="1"/>
        <end position="23"/>
    </location>
</feature>
<dbReference type="Proteomes" id="UP000639403">
    <property type="component" value="Unassembled WGS sequence"/>
</dbReference>
<sequence length="175" mass="18868">MAPSAILFVLSFLACLTIRLVSAELRNVTIDDASPAVDYYPLSEWNARPGACSSCQADPDASQAYDGTWHDTSYDPGQSAAPLNATLTFNGSAVYVYCIISHSSGDPDGNTDLHFMIDDDVVGSTNIPPTGLSTYSYNYLVYSGQFPMGQHTLTVVNGQDGGPWSMILLDYIIYT</sequence>
<evidence type="ECO:0000256" key="1">
    <source>
        <dbReference type="SAM" id="SignalP"/>
    </source>
</evidence>
<protein>
    <submittedName>
        <fullName evidence="2">Uncharacterized protein</fullName>
    </submittedName>
</protein>
<keyword evidence="1" id="KW-0732">Signal</keyword>
<evidence type="ECO:0000313" key="2">
    <source>
        <dbReference type="EMBL" id="KAF9813051.1"/>
    </source>
</evidence>
<gene>
    <name evidence="2" type="ORF">IEO21_05787</name>
</gene>
<reference evidence="2" key="1">
    <citation type="submission" date="2020-11" db="EMBL/GenBank/DDBJ databases">
        <authorList>
            <person name="Koelle M."/>
            <person name="Horta M.A.C."/>
            <person name="Nowrousian M."/>
            <person name="Ohm R.A."/>
            <person name="Benz P."/>
            <person name="Pilgard A."/>
        </authorList>
    </citation>
    <scope>NUCLEOTIDE SEQUENCE</scope>
    <source>
        <strain evidence="2">FPRL280</strain>
    </source>
</reference>
<reference evidence="2" key="2">
    <citation type="journal article" name="Front. Microbiol.">
        <title>Degradative Capacity of Two Strains of Rhodonia placenta: From Phenotype to Genotype.</title>
        <authorList>
            <person name="Kolle M."/>
            <person name="Horta M.A.C."/>
            <person name="Nowrousian M."/>
            <person name="Ohm R.A."/>
            <person name="Benz J.P."/>
            <person name="Pilgard A."/>
        </authorList>
    </citation>
    <scope>NUCLEOTIDE SEQUENCE</scope>
    <source>
        <strain evidence="2">FPRL280</strain>
    </source>
</reference>
<comment type="caution">
    <text evidence="2">The sequence shown here is derived from an EMBL/GenBank/DDBJ whole genome shotgun (WGS) entry which is preliminary data.</text>
</comment>
<dbReference type="Gene3D" id="2.60.120.260">
    <property type="entry name" value="Galactose-binding domain-like"/>
    <property type="match status" value="1"/>
</dbReference>
<accession>A0A8H7P1B1</accession>
<proteinExistence type="predicted"/>
<organism evidence="2 3">
    <name type="scientific">Rhodonia placenta</name>
    <dbReference type="NCBI Taxonomy" id="104341"/>
    <lineage>
        <taxon>Eukaryota</taxon>
        <taxon>Fungi</taxon>
        <taxon>Dikarya</taxon>
        <taxon>Basidiomycota</taxon>
        <taxon>Agaricomycotina</taxon>
        <taxon>Agaricomycetes</taxon>
        <taxon>Polyporales</taxon>
        <taxon>Adustoporiaceae</taxon>
        <taxon>Rhodonia</taxon>
    </lineage>
</organism>
<dbReference type="AlphaFoldDB" id="A0A8H7P1B1"/>
<evidence type="ECO:0000313" key="3">
    <source>
        <dbReference type="Proteomes" id="UP000639403"/>
    </source>
</evidence>
<dbReference type="EMBL" id="JADOXO010000113">
    <property type="protein sequence ID" value="KAF9813051.1"/>
    <property type="molecule type" value="Genomic_DNA"/>
</dbReference>